<proteinExistence type="inferred from homology"/>
<feature type="transmembrane region" description="Helical" evidence="7">
    <location>
        <begin position="408"/>
        <end position="430"/>
    </location>
</feature>
<evidence type="ECO:0000256" key="8">
    <source>
        <dbReference type="SAM" id="MobiDB-lite"/>
    </source>
</evidence>
<keyword evidence="3 7" id="KW-0812">Transmembrane</keyword>
<gene>
    <name evidence="9" type="ORF">TPC1_15341</name>
</gene>
<keyword evidence="6" id="KW-0325">Glycoprotein</keyword>
<evidence type="ECO:0000256" key="7">
    <source>
        <dbReference type="RuleBase" id="RU368066"/>
    </source>
</evidence>
<dbReference type="EMBL" id="GDID01003956">
    <property type="protein sequence ID" value="JAP92650.1"/>
    <property type="molecule type" value="Transcribed_RNA"/>
</dbReference>
<organism evidence="9">
    <name type="scientific">Trepomonas sp. PC1</name>
    <dbReference type="NCBI Taxonomy" id="1076344"/>
    <lineage>
        <taxon>Eukaryota</taxon>
        <taxon>Metamonada</taxon>
        <taxon>Diplomonadida</taxon>
        <taxon>Hexamitidae</taxon>
        <taxon>Hexamitinae</taxon>
        <taxon>Trepomonas</taxon>
    </lineage>
</organism>
<sequence length="765" mass="85683">PKFGKQQPQQQIEMTNMMLQPTQPSFLQQQQVISPKPVDEQPDISPVTDKSKRKCRDLICLIIFTAFWGLCAFIIVYFELWNNTANLTLILEPHDYMRRRCGKGAADQKDPLATDYSTILASTDQFNQFCELAKTVYVVEMANDAPVRDADCAVMGQSGTANMATSRQFFAAMSKYGTDQTASDTGITFDGTTVCIPESAVQADTTNLVCNPPSNAIYVCTEDAAKWLAATGYAGPAVGTFLTQAEYDSSYGALPNNRKFIQNMCKKLPDTELVNSKRVDFSRDLIATTLNIKTCSKTSINIDAAVQVFDISTYVADFSRNFIGEITNMYTWILAGIGGGIGAMIVYLLLIRFLVSVLVWVCILAFVGASGGGAIYLLLQWKQMVDANQYKYEYFGFMDQALSQQSQLYYGLGITLAVICGLSLLIVLICCKTIRIAVNVFKQSMVCIGKIPIIFVFPIFTIIMVVIHLAWSVAAAYMQYLTGSYDSTINAFSFETVTRDLDYQVVRQWDYVGSTYFVVLVFGAIWGIFFFYNMLEFNISMMVVQWYFNRQRTFKSMKGATKRSIVAGMKQMGTIVVTSFITSLVVLIRFIFEYVLKRMERAGKIGSSKVVKGAIWFMRCCLKCLQKIVQWINRNVQIYAAISGEGYCKSMRQAMKLLMAKIFAAGFTKMLSTFFLFIGKLIVTVVGICIAGYGAYTVDSQIHFGPPVVAAIVCYLLSYYVIEIIGLVIDTIYFCFLYEDTMMLREREQGMKSWAPDGLASLLEK</sequence>
<feature type="transmembrane region" description="Helical" evidence="7">
    <location>
        <begin position="708"/>
        <end position="738"/>
    </location>
</feature>
<accession>A0A146K732</accession>
<evidence type="ECO:0000256" key="2">
    <source>
        <dbReference type="ARBA" id="ARBA00007168"/>
    </source>
</evidence>
<feature type="transmembrane region" description="Helical" evidence="7">
    <location>
        <begin position="451"/>
        <end position="471"/>
    </location>
</feature>
<dbReference type="AlphaFoldDB" id="A0A146K732"/>
<reference evidence="9" key="1">
    <citation type="submission" date="2015-07" db="EMBL/GenBank/DDBJ databases">
        <title>Adaptation to a free-living lifestyle via gene acquisitions in the diplomonad Trepomonas sp. PC1.</title>
        <authorList>
            <person name="Xu F."/>
            <person name="Jerlstrom-Hultqvist J."/>
            <person name="Kolisko M."/>
            <person name="Simpson A.G.B."/>
            <person name="Roger A.J."/>
            <person name="Svard S.G."/>
            <person name="Andersson J.O."/>
        </authorList>
    </citation>
    <scope>NUCLEOTIDE SEQUENCE</scope>
    <source>
        <strain evidence="9">PC1</strain>
    </source>
</reference>
<dbReference type="PANTHER" id="PTHR12385:SF14">
    <property type="entry name" value="CHOLINE TRANSPORTER-LIKE 2"/>
    <property type="match status" value="1"/>
</dbReference>
<evidence type="ECO:0000256" key="1">
    <source>
        <dbReference type="ARBA" id="ARBA00004141"/>
    </source>
</evidence>
<protein>
    <recommendedName>
        <fullName evidence="7">Choline transporter-like protein</fullName>
    </recommendedName>
</protein>
<evidence type="ECO:0000313" key="9">
    <source>
        <dbReference type="EMBL" id="JAP92650.1"/>
    </source>
</evidence>
<dbReference type="Pfam" id="PF04515">
    <property type="entry name" value="Choline_transpo"/>
    <property type="match status" value="1"/>
</dbReference>
<evidence type="ECO:0000256" key="5">
    <source>
        <dbReference type="ARBA" id="ARBA00023136"/>
    </source>
</evidence>
<comment type="similarity">
    <text evidence="2 7">Belongs to the CTL (choline transporter-like) family.</text>
</comment>
<dbReference type="PANTHER" id="PTHR12385">
    <property type="entry name" value="CHOLINE TRANSPORTER-LIKE (SLC FAMILY 44)"/>
    <property type="match status" value="1"/>
</dbReference>
<feature type="transmembrane region" description="Helical" evidence="7">
    <location>
        <begin position="674"/>
        <end position="696"/>
    </location>
</feature>
<feature type="region of interest" description="Disordered" evidence="8">
    <location>
        <begin position="25"/>
        <end position="47"/>
    </location>
</feature>
<feature type="transmembrane region" description="Helical" evidence="7">
    <location>
        <begin position="329"/>
        <end position="350"/>
    </location>
</feature>
<feature type="transmembrane region" description="Helical" evidence="7">
    <location>
        <begin position="509"/>
        <end position="532"/>
    </location>
</feature>
<comment type="function">
    <text evidence="7">Choline transporter.</text>
</comment>
<keyword evidence="5 7" id="KW-0472">Membrane</keyword>
<name>A0A146K732_9EUKA</name>
<dbReference type="GO" id="GO:0005886">
    <property type="term" value="C:plasma membrane"/>
    <property type="evidence" value="ECO:0007669"/>
    <property type="project" value="UniProtKB-SubCell"/>
</dbReference>
<comment type="subcellular location">
    <subcellularLocation>
        <location evidence="7">Cell membrane</location>
        <topology evidence="7">Multi-pass membrane protein</topology>
    </subcellularLocation>
    <subcellularLocation>
        <location evidence="1">Membrane</location>
        <topology evidence="1">Multi-pass membrane protein</topology>
    </subcellularLocation>
</comment>
<dbReference type="InterPro" id="IPR007603">
    <property type="entry name" value="Choline_transptr-like"/>
</dbReference>
<feature type="transmembrane region" description="Helical" evidence="7">
    <location>
        <begin position="357"/>
        <end position="379"/>
    </location>
</feature>
<evidence type="ECO:0000256" key="4">
    <source>
        <dbReference type="ARBA" id="ARBA00022989"/>
    </source>
</evidence>
<feature type="transmembrane region" description="Helical" evidence="7">
    <location>
        <begin position="58"/>
        <end position="78"/>
    </location>
</feature>
<keyword evidence="4 7" id="KW-1133">Transmembrane helix</keyword>
<evidence type="ECO:0000256" key="3">
    <source>
        <dbReference type="ARBA" id="ARBA00022692"/>
    </source>
</evidence>
<feature type="non-terminal residue" evidence="9">
    <location>
        <position position="1"/>
    </location>
</feature>
<evidence type="ECO:0000256" key="6">
    <source>
        <dbReference type="ARBA" id="ARBA00023180"/>
    </source>
</evidence>
<dbReference type="GO" id="GO:0022857">
    <property type="term" value="F:transmembrane transporter activity"/>
    <property type="evidence" value="ECO:0007669"/>
    <property type="project" value="UniProtKB-UniRule"/>
</dbReference>